<proteinExistence type="predicted"/>
<evidence type="ECO:0000313" key="1">
    <source>
        <dbReference type="EMBL" id="GAY49592.1"/>
    </source>
</evidence>
<comment type="caution">
    <text evidence="1">The sequence shown here is derived from an EMBL/GenBank/DDBJ whole genome shotgun (WGS) entry which is preliminary data.</text>
</comment>
<evidence type="ECO:0000313" key="2">
    <source>
        <dbReference type="Proteomes" id="UP000236630"/>
    </source>
</evidence>
<reference evidence="1 2" key="1">
    <citation type="journal article" date="2017" name="Front. Genet.">
        <title>Draft sequencing of the heterozygous diploid genome of Satsuma (Citrus unshiu Marc.) using a hybrid assembly approach.</title>
        <authorList>
            <person name="Shimizu T."/>
            <person name="Tanizawa Y."/>
            <person name="Mochizuki T."/>
            <person name="Nagasaki H."/>
            <person name="Yoshioka T."/>
            <person name="Toyoda A."/>
            <person name="Fujiyama A."/>
            <person name="Kaminuma E."/>
            <person name="Nakamura Y."/>
        </authorList>
    </citation>
    <scope>NUCLEOTIDE SEQUENCE [LARGE SCALE GENOMIC DNA]</scope>
    <source>
        <strain evidence="2">cv. Miyagawa wase</strain>
    </source>
</reference>
<accession>A0A2H5PB44</accession>
<dbReference type="EMBL" id="BDQV01000054">
    <property type="protein sequence ID" value="GAY49592.1"/>
    <property type="molecule type" value="Genomic_DNA"/>
</dbReference>
<dbReference type="Proteomes" id="UP000236630">
    <property type="component" value="Unassembled WGS sequence"/>
</dbReference>
<keyword evidence="2" id="KW-1185">Reference proteome</keyword>
<dbReference type="AlphaFoldDB" id="A0A2H5PB44"/>
<gene>
    <name evidence="1" type="ORF">CUMW_120260</name>
</gene>
<feature type="non-terminal residue" evidence="1">
    <location>
        <position position="63"/>
    </location>
</feature>
<organism evidence="1 2">
    <name type="scientific">Citrus unshiu</name>
    <name type="common">Satsuma mandarin</name>
    <name type="synonym">Citrus nobilis var. unshiu</name>
    <dbReference type="NCBI Taxonomy" id="55188"/>
    <lineage>
        <taxon>Eukaryota</taxon>
        <taxon>Viridiplantae</taxon>
        <taxon>Streptophyta</taxon>
        <taxon>Embryophyta</taxon>
        <taxon>Tracheophyta</taxon>
        <taxon>Spermatophyta</taxon>
        <taxon>Magnoliopsida</taxon>
        <taxon>eudicotyledons</taxon>
        <taxon>Gunneridae</taxon>
        <taxon>Pentapetalae</taxon>
        <taxon>rosids</taxon>
        <taxon>malvids</taxon>
        <taxon>Sapindales</taxon>
        <taxon>Rutaceae</taxon>
        <taxon>Aurantioideae</taxon>
        <taxon>Citrus</taxon>
    </lineage>
</organism>
<sequence length="63" mass="6966">MREKGRSEWDILPGRGQALWRPLCLLPLISNQAKASVTSQLFQGSVVVEGTDRVLVTRICGID</sequence>
<name>A0A2H5PB44_CITUN</name>
<protein>
    <submittedName>
        <fullName evidence="1">Uncharacterized protein</fullName>
    </submittedName>
</protein>